<dbReference type="EMBL" id="AFBN01000013">
    <property type="protein sequence ID" value="EGF58940.1"/>
    <property type="molecule type" value="Genomic_DNA"/>
</dbReference>
<name>F3PPP8_9BACE</name>
<organism evidence="1 2">
    <name type="scientific">Bacteroides fluxus YIT 12057</name>
    <dbReference type="NCBI Taxonomy" id="763034"/>
    <lineage>
        <taxon>Bacteria</taxon>
        <taxon>Pseudomonadati</taxon>
        <taxon>Bacteroidota</taxon>
        <taxon>Bacteroidia</taxon>
        <taxon>Bacteroidales</taxon>
        <taxon>Bacteroidaceae</taxon>
        <taxon>Bacteroides</taxon>
    </lineage>
</organism>
<evidence type="ECO:0000313" key="1">
    <source>
        <dbReference type="EMBL" id="EGF58940.1"/>
    </source>
</evidence>
<dbReference type="STRING" id="763034.HMPREF9446_00690"/>
<dbReference type="HOGENOM" id="CLU_189153_0_0_10"/>
<dbReference type="eggNOG" id="ENOG502ZU0W">
    <property type="taxonomic scope" value="Bacteria"/>
</dbReference>
<gene>
    <name evidence="1" type="ORF">HMPREF9446_00690</name>
</gene>
<reference evidence="1 2" key="1">
    <citation type="submission" date="2011-02" db="EMBL/GenBank/DDBJ databases">
        <authorList>
            <person name="Weinstock G."/>
            <person name="Sodergren E."/>
            <person name="Clifton S."/>
            <person name="Fulton L."/>
            <person name="Fulton B."/>
            <person name="Courtney L."/>
            <person name="Fronick C."/>
            <person name="Harrison M."/>
            <person name="Strong C."/>
            <person name="Farmer C."/>
            <person name="Delahaunty K."/>
            <person name="Markovic C."/>
            <person name="Hall O."/>
            <person name="Minx P."/>
            <person name="Tomlinson C."/>
            <person name="Mitreva M."/>
            <person name="Hou S."/>
            <person name="Chen J."/>
            <person name="Wollam A."/>
            <person name="Pepin K.H."/>
            <person name="Johnson M."/>
            <person name="Bhonagiri V."/>
            <person name="Zhang X."/>
            <person name="Suruliraj S."/>
            <person name="Warren W."/>
            <person name="Chinwalla A."/>
            <person name="Mardis E.R."/>
            <person name="Wilson R.K."/>
        </authorList>
    </citation>
    <scope>NUCLEOTIDE SEQUENCE [LARGE SCALE GENOMIC DNA]</scope>
    <source>
        <strain evidence="1 2">YIT 12057</strain>
    </source>
</reference>
<dbReference type="AlphaFoldDB" id="F3PPP8"/>
<comment type="caution">
    <text evidence="1">The sequence shown here is derived from an EMBL/GenBank/DDBJ whole genome shotgun (WGS) entry which is preliminary data.</text>
</comment>
<evidence type="ECO:0000313" key="2">
    <source>
        <dbReference type="Proteomes" id="UP000003416"/>
    </source>
</evidence>
<keyword evidence="2" id="KW-1185">Reference proteome</keyword>
<proteinExistence type="predicted"/>
<dbReference type="Proteomes" id="UP000003416">
    <property type="component" value="Unassembled WGS sequence"/>
</dbReference>
<protein>
    <submittedName>
        <fullName evidence="1">Uncharacterized protein</fullName>
    </submittedName>
</protein>
<sequence length="89" mass="10110">MSMDNTLDRPPVTLENIAQQKNTILRQIRMQKEIMTDITRDIFAPVAPATNKANAMMRAFNTGMAVFDGAMLGLKLMKKFRSFFGRGRK</sequence>
<accession>F3PPP8</accession>